<dbReference type="Proteomes" id="UP000239895">
    <property type="component" value="Unassembled WGS sequence"/>
</dbReference>
<reference evidence="6 7" key="1">
    <citation type="submission" date="2018-03" db="EMBL/GenBank/DDBJ databases">
        <title>Comparative analysis of microorganisms from saline springs in Andes Mountain Range, Colombia.</title>
        <authorList>
            <person name="Rubin E."/>
        </authorList>
    </citation>
    <scope>NUCLEOTIDE SEQUENCE [LARGE SCALE GENOMIC DNA]</scope>
    <source>
        <strain evidence="6 7">CG 23</strain>
    </source>
</reference>
<dbReference type="PANTHER" id="PTHR22604">
    <property type="entry name" value="OXIDOREDUCTASES"/>
    <property type="match status" value="1"/>
</dbReference>
<evidence type="ECO:0000259" key="4">
    <source>
        <dbReference type="Pfam" id="PF01408"/>
    </source>
</evidence>
<evidence type="ECO:0000256" key="1">
    <source>
        <dbReference type="ARBA" id="ARBA00010928"/>
    </source>
</evidence>
<proteinExistence type="inferred from homology"/>
<dbReference type="InterPro" id="IPR050984">
    <property type="entry name" value="Gfo/Idh/MocA_domain"/>
</dbReference>
<sequence length="363" mass="37769">MTDTAAELPAEHAVDPATYAARLTTADLAGTVPELSDAPPLRWGVLGAGNIAASFSDGVRDRTAAQVTAVGSRSMDKAQAFADAHAPGARVHGSYAALVADDEVDAVYVATPHSHHLEHALLAIEAGKHLLVEKPLTRSVSESRTLLDAAEAAGVFCMEAVWTRFLPHVAAIRGAIARGEIGEVRTVIAEFDVAFAYDPSHRLFAPELAGGALLDLGIYPITFAHDLLGAPDTVLAHGTLAETGVDDHVSMILGYDGGAQAILHTSSGASGGAGARIIGTRGRIEIPQFFFGPTGFEVVPDDGPSWSFTSPDGEGKAYEAAEVARCLAAGQTQSARMPWSDTLEVMAVLDEVRAGLGVVYPGE</sequence>
<dbReference type="SUPFAM" id="SSF51735">
    <property type="entry name" value="NAD(P)-binding Rossmann-fold domains"/>
    <property type="match status" value="1"/>
</dbReference>
<dbReference type="InterPro" id="IPR000683">
    <property type="entry name" value="Gfo/Idh/MocA-like_OxRdtase_N"/>
</dbReference>
<evidence type="ECO:0000259" key="5">
    <source>
        <dbReference type="Pfam" id="PF22725"/>
    </source>
</evidence>
<feature type="domain" description="Gfo/Idh/MocA-like oxidoreductase N-terminal" evidence="4">
    <location>
        <begin position="41"/>
        <end position="159"/>
    </location>
</feature>
<dbReference type="Gene3D" id="3.40.50.720">
    <property type="entry name" value="NAD(P)-binding Rossmann-like Domain"/>
    <property type="match status" value="1"/>
</dbReference>
<feature type="domain" description="GFO/IDH/MocA-like oxidoreductase" evidence="5">
    <location>
        <begin position="170"/>
        <end position="285"/>
    </location>
</feature>
<name>A0ABX5EIL6_9MICO</name>
<evidence type="ECO:0000313" key="6">
    <source>
        <dbReference type="EMBL" id="PRZ10313.1"/>
    </source>
</evidence>
<evidence type="ECO:0000313" key="7">
    <source>
        <dbReference type="Proteomes" id="UP000239895"/>
    </source>
</evidence>
<keyword evidence="2" id="KW-0560">Oxidoreductase</keyword>
<dbReference type="InterPro" id="IPR055170">
    <property type="entry name" value="GFO_IDH_MocA-like_dom"/>
</dbReference>
<dbReference type="EMBL" id="PVTX01000001">
    <property type="protein sequence ID" value="PRZ10313.1"/>
    <property type="molecule type" value="Genomic_DNA"/>
</dbReference>
<dbReference type="Gene3D" id="3.30.360.10">
    <property type="entry name" value="Dihydrodipicolinate Reductase, domain 2"/>
    <property type="match status" value="1"/>
</dbReference>
<dbReference type="InterPro" id="IPR036291">
    <property type="entry name" value="NAD(P)-bd_dom_sf"/>
</dbReference>
<dbReference type="SUPFAM" id="SSF55347">
    <property type="entry name" value="Glyceraldehyde-3-phosphate dehydrogenase-like, C-terminal domain"/>
    <property type="match status" value="1"/>
</dbReference>
<protein>
    <submittedName>
        <fullName evidence="6">Dehydrogenase</fullName>
    </submittedName>
</protein>
<dbReference type="Pfam" id="PF01408">
    <property type="entry name" value="GFO_IDH_MocA"/>
    <property type="match status" value="1"/>
</dbReference>
<organism evidence="6 7">
    <name type="scientific">Isoptericola halotolerans</name>
    <dbReference type="NCBI Taxonomy" id="300560"/>
    <lineage>
        <taxon>Bacteria</taxon>
        <taxon>Bacillati</taxon>
        <taxon>Actinomycetota</taxon>
        <taxon>Actinomycetes</taxon>
        <taxon>Micrococcales</taxon>
        <taxon>Promicromonosporaceae</taxon>
        <taxon>Isoptericola</taxon>
    </lineage>
</organism>
<gene>
    <name evidence="6" type="ORF">BCL65_101457</name>
</gene>
<comment type="similarity">
    <text evidence="1">Belongs to the Gfo/Idh/MocA family.</text>
</comment>
<dbReference type="PANTHER" id="PTHR22604:SF105">
    <property type="entry name" value="TRANS-1,2-DIHYDROBENZENE-1,2-DIOL DEHYDROGENASE"/>
    <property type="match status" value="1"/>
</dbReference>
<comment type="caution">
    <text evidence="6">The sequence shown here is derived from an EMBL/GenBank/DDBJ whole genome shotgun (WGS) entry which is preliminary data.</text>
</comment>
<dbReference type="Pfam" id="PF22725">
    <property type="entry name" value="GFO_IDH_MocA_C3"/>
    <property type="match status" value="1"/>
</dbReference>
<evidence type="ECO:0000256" key="2">
    <source>
        <dbReference type="ARBA" id="ARBA00023002"/>
    </source>
</evidence>
<dbReference type="RefSeq" id="WP_106264746.1">
    <property type="nucleotide sequence ID" value="NZ_PVTX01000001.1"/>
</dbReference>
<accession>A0ABX5EIL6</accession>
<evidence type="ECO:0000256" key="3">
    <source>
        <dbReference type="ARBA" id="ARBA00023027"/>
    </source>
</evidence>
<keyword evidence="7" id="KW-1185">Reference proteome</keyword>
<keyword evidence="3" id="KW-0520">NAD</keyword>